<dbReference type="Pfam" id="PF12680">
    <property type="entry name" value="SnoaL_2"/>
    <property type="match status" value="1"/>
</dbReference>
<dbReference type="SUPFAM" id="SSF54427">
    <property type="entry name" value="NTF2-like"/>
    <property type="match status" value="1"/>
</dbReference>
<dbReference type="NCBIfam" id="TIGR02246">
    <property type="entry name" value="SgcJ/EcaC family oxidoreductase"/>
    <property type="match status" value="1"/>
</dbReference>
<proteinExistence type="predicted"/>
<comment type="caution">
    <text evidence="3">The sequence shown here is derived from an EMBL/GenBank/DDBJ whole genome shotgun (WGS) entry which is preliminary data.</text>
</comment>
<sequence>MSDTHTSVVGPIPGAGGDRREQVEQTIAALNAHDAAGFAATYSPDAIVYTAASPEPVRGRAAIQQDTQQWITAMPDMTIEIEEVAVDGPTAAMRLLFVGTHTGPLVTPSGEVPPTGRRVSVPMAVFNRHDGSGTTEVEHRYLDMMSMAQQLGLV</sequence>
<dbReference type="GO" id="GO:0030638">
    <property type="term" value="P:polyketide metabolic process"/>
    <property type="evidence" value="ECO:0007669"/>
    <property type="project" value="InterPro"/>
</dbReference>
<dbReference type="PANTHER" id="PTHR38436:SF1">
    <property type="entry name" value="ESTER CYCLASE"/>
    <property type="match status" value="1"/>
</dbReference>
<keyword evidence="4" id="KW-1185">Reference proteome</keyword>
<dbReference type="EMBL" id="WOGU01000008">
    <property type="protein sequence ID" value="MUN63657.1"/>
    <property type="molecule type" value="Genomic_DNA"/>
</dbReference>
<dbReference type="InterPro" id="IPR009959">
    <property type="entry name" value="Cyclase_SnoaL-like"/>
</dbReference>
<evidence type="ECO:0000313" key="4">
    <source>
        <dbReference type="Proteomes" id="UP000436989"/>
    </source>
</evidence>
<organism evidence="3 4">
    <name type="scientific">Kocuria sediminis</name>
    <dbReference type="NCBI Taxonomy" id="1038857"/>
    <lineage>
        <taxon>Bacteria</taxon>
        <taxon>Bacillati</taxon>
        <taxon>Actinomycetota</taxon>
        <taxon>Actinomycetes</taxon>
        <taxon>Micrococcales</taxon>
        <taxon>Micrococcaceae</taxon>
        <taxon>Kocuria</taxon>
    </lineage>
</organism>
<dbReference type="AlphaFoldDB" id="A0A6N8GN38"/>
<name>A0A6N8GN38_9MICC</name>
<dbReference type="InterPro" id="IPR037401">
    <property type="entry name" value="SnoaL-like"/>
</dbReference>
<dbReference type="InterPro" id="IPR011944">
    <property type="entry name" value="Steroid_delta5-4_isomerase"/>
</dbReference>
<gene>
    <name evidence="3" type="ORF">GMA12_10950</name>
</gene>
<evidence type="ECO:0000256" key="1">
    <source>
        <dbReference type="SAM" id="MobiDB-lite"/>
    </source>
</evidence>
<evidence type="ECO:0000259" key="2">
    <source>
        <dbReference type="Pfam" id="PF12680"/>
    </source>
</evidence>
<reference evidence="3 4" key="1">
    <citation type="submission" date="2019-12" db="EMBL/GenBank/DDBJ databases">
        <authorList>
            <person name="Shi Y."/>
        </authorList>
    </citation>
    <scope>NUCLEOTIDE SEQUENCE [LARGE SCALE GENOMIC DNA]</scope>
    <source>
        <strain evidence="3 4">JCM 17929</strain>
    </source>
</reference>
<dbReference type="PANTHER" id="PTHR38436">
    <property type="entry name" value="POLYKETIDE CYCLASE SNOAL-LIKE DOMAIN"/>
    <property type="match status" value="1"/>
</dbReference>
<dbReference type="Gene3D" id="3.10.450.50">
    <property type="match status" value="1"/>
</dbReference>
<dbReference type="Proteomes" id="UP000436989">
    <property type="component" value="Unassembled WGS sequence"/>
</dbReference>
<accession>A0A6N8GN38</accession>
<feature type="domain" description="SnoaL-like" evidence="2">
    <location>
        <begin position="23"/>
        <end position="128"/>
    </location>
</feature>
<protein>
    <submittedName>
        <fullName evidence="3">SgcJ/EcaC family oxidoreductase</fullName>
    </submittedName>
</protein>
<dbReference type="InterPro" id="IPR032710">
    <property type="entry name" value="NTF2-like_dom_sf"/>
</dbReference>
<evidence type="ECO:0000313" key="3">
    <source>
        <dbReference type="EMBL" id="MUN63657.1"/>
    </source>
</evidence>
<feature type="region of interest" description="Disordered" evidence="1">
    <location>
        <begin position="1"/>
        <end position="21"/>
    </location>
</feature>
<dbReference type="RefSeq" id="WP_156269543.1">
    <property type="nucleotide sequence ID" value="NZ_WOGU01000008.1"/>
</dbReference>